<proteinExistence type="predicted"/>
<accession>A0A382QSB0</accession>
<evidence type="ECO:0000259" key="1">
    <source>
        <dbReference type="Pfam" id="PF00561"/>
    </source>
</evidence>
<gene>
    <name evidence="2" type="ORF">METZ01_LOCUS340711</name>
</gene>
<evidence type="ECO:0000313" key="2">
    <source>
        <dbReference type="EMBL" id="SVC87857.1"/>
    </source>
</evidence>
<dbReference type="SUPFAM" id="SSF53474">
    <property type="entry name" value="alpha/beta-Hydrolases"/>
    <property type="match status" value="1"/>
</dbReference>
<dbReference type="AlphaFoldDB" id="A0A382QSB0"/>
<feature type="non-terminal residue" evidence="2">
    <location>
        <position position="1"/>
    </location>
</feature>
<protein>
    <recommendedName>
        <fullName evidence="1">AB hydrolase-1 domain-containing protein</fullName>
    </recommendedName>
</protein>
<feature type="domain" description="AB hydrolase-1" evidence="1">
    <location>
        <begin position="5"/>
        <end position="99"/>
    </location>
</feature>
<sequence>CAASIDYRGYGASGDYNGPLTEDVLCSDIERVRKHFQVERLHLVGQSMGSWLALNYYHRFPERVQTLVLSSGSTGLTLADEETRKNFRQLRETPLINGLQPFENSTNVLPNITCIHTDETTQAEILQGLCALRLQTYLSSVRGYCKPTTSFDLQGISVPVTLIAAQLDKGVPPSDMERVATEIPNANFTLINDAGHIANLDQPEAFNRALIRHFQDSTEN</sequence>
<dbReference type="InterPro" id="IPR029058">
    <property type="entry name" value="AB_hydrolase_fold"/>
</dbReference>
<dbReference type="InterPro" id="IPR000073">
    <property type="entry name" value="AB_hydrolase_1"/>
</dbReference>
<reference evidence="2" key="1">
    <citation type="submission" date="2018-05" db="EMBL/GenBank/DDBJ databases">
        <authorList>
            <person name="Lanie J.A."/>
            <person name="Ng W.-L."/>
            <person name="Kazmierczak K.M."/>
            <person name="Andrzejewski T.M."/>
            <person name="Davidsen T.M."/>
            <person name="Wayne K.J."/>
            <person name="Tettelin H."/>
            <person name="Glass J.I."/>
            <person name="Rusch D."/>
            <person name="Podicherti R."/>
            <person name="Tsui H.-C.T."/>
            <person name="Winkler M.E."/>
        </authorList>
    </citation>
    <scope>NUCLEOTIDE SEQUENCE</scope>
</reference>
<dbReference type="Gene3D" id="3.40.50.1820">
    <property type="entry name" value="alpha/beta hydrolase"/>
    <property type="match status" value="1"/>
</dbReference>
<dbReference type="PANTHER" id="PTHR43798">
    <property type="entry name" value="MONOACYLGLYCEROL LIPASE"/>
    <property type="match status" value="1"/>
</dbReference>
<dbReference type="EMBL" id="UINC01116254">
    <property type="protein sequence ID" value="SVC87857.1"/>
    <property type="molecule type" value="Genomic_DNA"/>
</dbReference>
<dbReference type="Pfam" id="PF00561">
    <property type="entry name" value="Abhydrolase_1"/>
    <property type="match status" value="1"/>
</dbReference>
<dbReference type="InterPro" id="IPR050266">
    <property type="entry name" value="AB_hydrolase_sf"/>
</dbReference>
<organism evidence="2">
    <name type="scientific">marine metagenome</name>
    <dbReference type="NCBI Taxonomy" id="408172"/>
    <lineage>
        <taxon>unclassified sequences</taxon>
        <taxon>metagenomes</taxon>
        <taxon>ecological metagenomes</taxon>
    </lineage>
</organism>
<name>A0A382QSB0_9ZZZZ</name>